<reference evidence="9 10" key="1">
    <citation type="journal article" date="2020" name="Microb. Ecol.">
        <title>Ecogenomics of the Marine Benthic Filamentous Cyanobacterium Adonisia.</title>
        <authorList>
            <person name="Walter J.M."/>
            <person name="Coutinho F.H."/>
            <person name="Leomil L."/>
            <person name="Hargreaves P.I."/>
            <person name="Campeao M.E."/>
            <person name="Vieira V.V."/>
            <person name="Silva B.S."/>
            <person name="Fistarol G.O."/>
            <person name="Salomon P.S."/>
            <person name="Sawabe T."/>
            <person name="Mino S."/>
            <person name="Hosokawa M."/>
            <person name="Miyashita H."/>
            <person name="Maruyama F."/>
            <person name="van Verk M.C."/>
            <person name="Dutilh B.E."/>
            <person name="Thompson C.C."/>
            <person name="Thompson F.L."/>
        </authorList>
    </citation>
    <scope>NUCLEOTIDE SEQUENCE [LARGE SCALE GENOMIC DNA]</scope>
    <source>
        <strain evidence="9 10">CCMR0081</strain>
    </source>
</reference>
<feature type="transmembrane region" description="Helical" evidence="8">
    <location>
        <begin position="279"/>
        <end position="296"/>
    </location>
</feature>
<dbReference type="GO" id="GO:0008233">
    <property type="term" value="F:peptidase activity"/>
    <property type="evidence" value="ECO:0007669"/>
    <property type="project" value="UniProtKB-KW"/>
</dbReference>
<evidence type="ECO:0000256" key="4">
    <source>
        <dbReference type="ARBA" id="ARBA00022692"/>
    </source>
</evidence>
<feature type="transmembrane region" description="Helical" evidence="8">
    <location>
        <begin position="119"/>
        <end position="137"/>
    </location>
</feature>
<gene>
    <name evidence="9" type="primary">crtC</name>
    <name evidence="9" type="ORF">DXZ20_10730</name>
</gene>
<comment type="subcellular location">
    <subcellularLocation>
        <location evidence="1">Cell membrane</location>
        <topology evidence="1">Multi-pass membrane protein</topology>
    </subcellularLocation>
</comment>
<dbReference type="InterPro" id="IPR019127">
    <property type="entry name" value="Exosortase"/>
</dbReference>
<organism evidence="9 10">
    <name type="scientific">Adonisia turfae CCMR0081</name>
    <dbReference type="NCBI Taxonomy" id="2292702"/>
    <lineage>
        <taxon>Bacteria</taxon>
        <taxon>Bacillati</taxon>
        <taxon>Cyanobacteriota</taxon>
        <taxon>Adonisia</taxon>
        <taxon>Adonisia turfae</taxon>
    </lineage>
</organism>
<keyword evidence="5" id="KW-0378">Hydrolase</keyword>
<dbReference type="GO" id="GO:0006508">
    <property type="term" value="P:proteolysis"/>
    <property type="evidence" value="ECO:0007669"/>
    <property type="project" value="UniProtKB-KW"/>
</dbReference>
<keyword evidence="2" id="KW-1003">Cell membrane</keyword>
<evidence type="ECO:0000313" key="10">
    <source>
        <dbReference type="Proteomes" id="UP000481033"/>
    </source>
</evidence>
<protein>
    <submittedName>
        <fullName evidence="9">Cyanoexosortase C</fullName>
    </submittedName>
</protein>
<evidence type="ECO:0000256" key="8">
    <source>
        <dbReference type="SAM" id="Phobius"/>
    </source>
</evidence>
<dbReference type="InterPro" id="IPR026392">
    <property type="entry name" value="Exo/Archaeosortase_dom"/>
</dbReference>
<dbReference type="RefSeq" id="WP_163698083.1">
    <property type="nucleotide sequence ID" value="NZ_QXHD01000004.1"/>
</dbReference>
<feature type="transmembrane region" description="Helical" evidence="8">
    <location>
        <begin position="144"/>
        <end position="163"/>
    </location>
</feature>
<feature type="transmembrane region" description="Helical" evidence="8">
    <location>
        <begin position="207"/>
        <end position="231"/>
    </location>
</feature>
<comment type="caution">
    <text evidence="9">The sequence shown here is derived from an EMBL/GenBank/DDBJ whole genome shotgun (WGS) entry which is preliminary data.</text>
</comment>
<feature type="transmembrane region" description="Helical" evidence="8">
    <location>
        <begin position="238"/>
        <end position="267"/>
    </location>
</feature>
<dbReference type="NCBIfam" id="TIGR04178">
    <property type="entry name" value="exo_archaeo"/>
    <property type="match status" value="1"/>
</dbReference>
<dbReference type="Proteomes" id="UP000481033">
    <property type="component" value="Unassembled WGS sequence"/>
</dbReference>
<keyword evidence="3" id="KW-0645">Protease</keyword>
<dbReference type="GO" id="GO:0005886">
    <property type="term" value="C:plasma membrane"/>
    <property type="evidence" value="ECO:0007669"/>
    <property type="project" value="UniProtKB-SubCell"/>
</dbReference>
<sequence>MSTQKFFDIKQLITVVYAQLQQTIKTNHGRLMLLGSVVGLVYLPVWVGYLFPRALKGKIGWFLVLSMLLIAAWKLWQRRQVFSTLKASEEDRALGYLLIVVGIVVFPFCRFAMWPQALLWLLIIIGMACSTWGLKVFNKFMLPTFFIGLTVYPRIGIISRGLWDFFVPDQGLEKVMAWAGTQSMQWIGFPATQQGIFITFPEGAVEVGWGCNGLDMAITIAAAGLFMGLLYKQDRRQMVLLIIAAAIIAMIANVPRLMLVTIAHVYWGPEWFKFWHGFWGGQIFSGVLFTAYYYIVEALMKSQSRQMSG</sequence>
<dbReference type="NCBIfam" id="NF033464">
    <property type="entry name" value="cyanoexo_CrtC"/>
    <property type="match status" value="1"/>
</dbReference>
<evidence type="ECO:0000256" key="3">
    <source>
        <dbReference type="ARBA" id="ARBA00022670"/>
    </source>
</evidence>
<dbReference type="Pfam" id="PF09721">
    <property type="entry name" value="Exosortase_EpsH"/>
    <property type="match status" value="1"/>
</dbReference>
<keyword evidence="10" id="KW-1185">Reference proteome</keyword>
<evidence type="ECO:0000256" key="1">
    <source>
        <dbReference type="ARBA" id="ARBA00004651"/>
    </source>
</evidence>
<feature type="transmembrane region" description="Helical" evidence="8">
    <location>
        <begin position="58"/>
        <end position="76"/>
    </location>
</feature>
<evidence type="ECO:0000256" key="6">
    <source>
        <dbReference type="ARBA" id="ARBA00022989"/>
    </source>
</evidence>
<evidence type="ECO:0000313" key="9">
    <source>
        <dbReference type="EMBL" id="NEZ56140.1"/>
    </source>
</evidence>
<dbReference type="EMBL" id="QXHD01000004">
    <property type="protein sequence ID" value="NEZ56140.1"/>
    <property type="molecule type" value="Genomic_DNA"/>
</dbReference>
<evidence type="ECO:0000256" key="5">
    <source>
        <dbReference type="ARBA" id="ARBA00022801"/>
    </source>
</evidence>
<keyword evidence="4 8" id="KW-0812">Transmembrane</keyword>
<evidence type="ECO:0000256" key="2">
    <source>
        <dbReference type="ARBA" id="ARBA00022475"/>
    </source>
</evidence>
<feature type="transmembrane region" description="Helical" evidence="8">
    <location>
        <begin position="31"/>
        <end position="52"/>
    </location>
</feature>
<proteinExistence type="predicted"/>
<dbReference type="AlphaFoldDB" id="A0A6M0RJU5"/>
<accession>A0A6M0RJU5</accession>
<keyword evidence="6 8" id="KW-1133">Transmembrane helix</keyword>
<name>A0A6M0RJU5_9CYAN</name>
<keyword evidence="7 8" id="KW-0472">Membrane</keyword>
<evidence type="ECO:0000256" key="7">
    <source>
        <dbReference type="ARBA" id="ARBA00023136"/>
    </source>
</evidence>
<feature type="transmembrane region" description="Helical" evidence="8">
    <location>
        <begin position="96"/>
        <end position="113"/>
    </location>
</feature>